<evidence type="ECO:0000256" key="3">
    <source>
        <dbReference type="ARBA" id="ARBA00022692"/>
    </source>
</evidence>
<evidence type="ECO:0000313" key="8">
    <source>
        <dbReference type="Proteomes" id="UP000835052"/>
    </source>
</evidence>
<feature type="transmembrane region" description="Helical" evidence="6">
    <location>
        <begin position="188"/>
        <end position="210"/>
    </location>
</feature>
<keyword evidence="3 6" id="KW-0812">Transmembrane</keyword>
<feature type="transmembrane region" description="Helical" evidence="6">
    <location>
        <begin position="231"/>
        <end position="255"/>
    </location>
</feature>
<sequence length="321" mass="36503">MDVTKVVFVSAHTILSLAGIFFNGLLIYVGIFHSPNKIKTYAALILNFAFSDLIICLMNLFIQQRLVTTGDSTIFVSNGPCKLFGPSVCFQANNVQQHLITFGAYSLLLSFFYRYYIILRVPPSRRNVLIVLFIFYLPSFIQYILSLFMESPPEEMRQIFEEAFPQYNSKCLTIGGIKDNTLWLPNLVISHGIFAVIPIYVAIFVFRYMIMRKLKVVMCVRSETRSMQKQFLKALTYQTSIPMISLVAMIFFGIGQQKMFKHPAMEYATPICLLLTPVVSPLASLYFVHPYKTKVQSLMGQEANSFSQKTAIVSISQTSNV</sequence>
<proteinExistence type="inferred from homology"/>
<dbReference type="Proteomes" id="UP000835052">
    <property type="component" value="Unassembled WGS sequence"/>
</dbReference>
<dbReference type="InterPro" id="IPR050920">
    <property type="entry name" value="Nematode_rcpt-like_delta"/>
</dbReference>
<dbReference type="InterPro" id="IPR019421">
    <property type="entry name" value="7TM_GPCR_serpentine_rcpt_Srd"/>
</dbReference>
<comment type="caution">
    <text evidence="7">The sequence shown here is derived from an EMBL/GenBank/DDBJ whole genome shotgun (WGS) entry which is preliminary data.</text>
</comment>
<accession>A0A8S1HGG7</accession>
<keyword evidence="8" id="KW-1185">Reference proteome</keyword>
<protein>
    <recommendedName>
        <fullName evidence="9">G-protein coupled receptors family 1 profile domain-containing protein</fullName>
    </recommendedName>
</protein>
<gene>
    <name evidence="7" type="ORF">CAUJ_LOCUS10978</name>
</gene>
<dbReference type="EMBL" id="CAJGYM010000050">
    <property type="protein sequence ID" value="CAD6195059.1"/>
    <property type="molecule type" value="Genomic_DNA"/>
</dbReference>
<dbReference type="Pfam" id="PF10317">
    <property type="entry name" value="7TM_GPCR_Srd"/>
    <property type="match status" value="1"/>
</dbReference>
<dbReference type="PANTHER" id="PTHR22945:SF40">
    <property type="entry name" value="SERPENTINE RECEPTOR, CLASS D (DELTA)-RELATED"/>
    <property type="match status" value="1"/>
</dbReference>
<dbReference type="PANTHER" id="PTHR22945">
    <property type="entry name" value="SERPENTINE RECEPTOR, CLASS D DELTA"/>
    <property type="match status" value="1"/>
</dbReference>
<keyword evidence="5 6" id="KW-0472">Membrane</keyword>
<evidence type="ECO:0008006" key="9">
    <source>
        <dbReference type="Google" id="ProtNLM"/>
    </source>
</evidence>
<keyword evidence="4 6" id="KW-1133">Transmembrane helix</keyword>
<feature type="transmembrane region" description="Helical" evidence="6">
    <location>
        <begin position="99"/>
        <end position="116"/>
    </location>
</feature>
<evidence type="ECO:0000256" key="5">
    <source>
        <dbReference type="ARBA" id="ARBA00023136"/>
    </source>
</evidence>
<dbReference type="SUPFAM" id="SSF81321">
    <property type="entry name" value="Family A G protein-coupled receptor-like"/>
    <property type="match status" value="1"/>
</dbReference>
<comment type="similarity">
    <text evidence="2">Belongs to the nematode receptor-like protein srd family.</text>
</comment>
<dbReference type="GO" id="GO:0016020">
    <property type="term" value="C:membrane"/>
    <property type="evidence" value="ECO:0007669"/>
    <property type="project" value="UniProtKB-SubCell"/>
</dbReference>
<dbReference type="AlphaFoldDB" id="A0A8S1HGG7"/>
<feature type="transmembrane region" description="Helical" evidence="6">
    <location>
        <begin position="267"/>
        <end position="288"/>
    </location>
</feature>
<organism evidence="7 8">
    <name type="scientific">Caenorhabditis auriculariae</name>
    <dbReference type="NCBI Taxonomy" id="2777116"/>
    <lineage>
        <taxon>Eukaryota</taxon>
        <taxon>Metazoa</taxon>
        <taxon>Ecdysozoa</taxon>
        <taxon>Nematoda</taxon>
        <taxon>Chromadorea</taxon>
        <taxon>Rhabditida</taxon>
        <taxon>Rhabditina</taxon>
        <taxon>Rhabditomorpha</taxon>
        <taxon>Rhabditoidea</taxon>
        <taxon>Rhabditidae</taxon>
        <taxon>Peloderinae</taxon>
        <taxon>Caenorhabditis</taxon>
    </lineage>
</organism>
<evidence type="ECO:0000256" key="2">
    <source>
        <dbReference type="ARBA" id="ARBA00009166"/>
    </source>
</evidence>
<evidence type="ECO:0000313" key="7">
    <source>
        <dbReference type="EMBL" id="CAD6195059.1"/>
    </source>
</evidence>
<dbReference type="OrthoDB" id="5866609at2759"/>
<comment type="subcellular location">
    <subcellularLocation>
        <location evidence="1">Membrane</location>
        <topology evidence="1">Multi-pass membrane protein</topology>
    </subcellularLocation>
</comment>
<dbReference type="Gene3D" id="1.20.1070.10">
    <property type="entry name" value="Rhodopsin 7-helix transmembrane proteins"/>
    <property type="match status" value="1"/>
</dbReference>
<feature type="transmembrane region" description="Helical" evidence="6">
    <location>
        <begin position="41"/>
        <end position="62"/>
    </location>
</feature>
<evidence type="ECO:0000256" key="1">
    <source>
        <dbReference type="ARBA" id="ARBA00004141"/>
    </source>
</evidence>
<evidence type="ECO:0000256" key="4">
    <source>
        <dbReference type="ARBA" id="ARBA00022989"/>
    </source>
</evidence>
<feature type="transmembrane region" description="Helical" evidence="6">
    <location>
        <begin position="6"/>
        <end position="29"/>
    </location>
</feature>
<name>A0A8S1HGG7_9PELO</name>
<reference evidence="7" key="1">
    <citation type="submission" date="2020-10" db="EMBL/GenBank/DDBJ databases">
        <authorList>
            <person name="Kikuchi T."/>
        </authorList>
    </citation>
    <scope>NUCLEOTIDE SEQUENCE</scope>
    <source>
        <strain evidence="7">NKZ352</strain>
    </source>
</reference>
<evidence type="ECO:0000256" key="6">
    <source>
        <dbReference type="SAM" id="Phobius"/>
    </source>
</evidence>
<feature type="transmembrane region" description="Helical" evidence="6">
    <location>
        <begin position="128"/>
        <end position="149"/>
    </location>
</feature>